<dbReference type="EMBL" id="CSWP01000012">
    <property type="protein sequence ID" value="CPV70825.1"/>
    <property type="molecule type" value="Genomic_DNA"/>
</dbReference>
<dbReference type="AlphaFoldDB" id="A0A0U0ZTI0"/>
<sequence length="188" mass="20672">MTALDSTTYLRPINADTGAPTLAVYFTAALFDILRAHEYDLAKQTDELAADVRDELDRLGIGIRPTITHGRIRIMQEIEPDESGVNQTPMVFSTVIAYLTDAEPDDPRLSALAEGFFGERVDAHVEFEIPTTASEAALQEEERTNAEAARRYTAKADSERAAAAEKYAKAGANPFDSEVIGDMRNLFD</sequence>
<evidence type="ECO:0000313" key="3">
    <source>
        <dbReference type="Proteomes" id="UP000038487"/>
    </source>
</evidence>
<evidence type="ECO:0000313" key="2">
    <source>
        <dbReference type="EMBL" id="CPV70825.1"/>
    </source>
</evidence>
<dbReference type="Proteomes" id="UP000038487">
    <property type="component" value="Unassembled WGS sequence"/>
</dbReference>
<organism evidence="2 4">
    <name type="scientific">Mycobacteroides abscessus</name>
    <dbReference type="NCBI Taxonomy" id="36809"/>
    <lineage>
        <taxon>Bacteria</taxon>
        <taxon>Bacillati</taxon>
        <taxon>Actinomycetota</taxon>
        <taxon>Actinomycetes</taxon>
        <taxon>Mycobacteriales</taxon>
        <taxon>Mycobacteriaceae</taxon>
        <taxon>Mycobacteroides</taxon>
    </lineage>
</organism>
<accession>A0A0U0ZTI0</accession>
<reference evidence="2 4" key="1">
    <citation type="submission" date="2015-03" db="EMBL/GenBank/DDBJ databases">
        <authorList>
            <person name="Murphy D."/>
        </authorList>
    </citation>
    <scope>NUCLEOTIDE SEQUENCE [LARGE SCALE GENOMIC DNA]</scope>
    <source>
        <strain evidence="2 4">PAP088</strain>
    </source>
</reference>
<proteinExistence type="predicted"/>
<name>A0A0U0ZTI0_9MYCO</name>
<gene>
    <name evidence="1" type="ORF">ERS075527_04581</name>
    <name evidence="2" type="ORF">ERS075579_04913</name>
</gene>
<evidence type="ECO:0000313" key="1">
    <source>
        <dbReference type="EMBL" id="CPT60739.1"/>
    </source>
</evidence>
<protein>
    <submittedName>
        <fullName evidence="2">Uncharacterized protein</fullName>
    </submittedName>
</protein>
<dbReference type="RefSeq" id="WP_016886757.1">
    <property type="nucleotide sequence ID" value="NZ_CP014951.1"/>
</dbReference>
<evidence type="ECO:0000313" key="4">
    <source>
        <dbReference type="Proteomes" id="UP000045782"/>
    </source>
</evidence>
<dbReference type="Proteomes" id="UP000045782">
    <property type="component" value="Unassembled WGS sequence"/>
</dbReference>
<dbReference type="EMBL" id="CSUW01000012">
    <property type="protein sequence ID" value="CPT60739.1"/>
    <property type="molecule type" value="Genomic_DNA"/>
</dbReference>
<reference evidence="1 3" key="2">
    <citation type="submission" date="2015-03" db="EMBL/GenBank/DDBJ databases">
        <authorList>
            <consortium name="Pathogen Informatics"/>
            <person name="Murphy D."/>
        </authorList>
    </citation>
    <scope>NUCLEOTIDE SEQUENCE [LARGE SCALE GENOMIC DNA]</scope>
    <source>
        <strain evidence="1 3">PAP036</strain>
    </source>
</reference>